<dbReference type="Gene3D" id="2.10.110.10">
    <property type="entry name" value="Cysteine Rich Protein"/>
    <property type="match status" value="3"/>
</dbReference>
<dbReference type="CTD" id="368250"/>
<dbReference type="PROSITE" id="PS50023">
    <property type="entry name" value="LIM_DOMAIN_2"/>
    <property type="match status" value="2"/>
</dbReference>
<dbReference type="RefSeq" id="XP_023649800.1">
    <property type="nucleotide sequence ID" value="XM_023794032.2"/>
</dbReference>
<dbReference type="PROSITE" id="PS51303">
    <property type="entry name" value="PET"/>
    <property type="match status" value="1"/>
</dbReference>
<feature type="region of interest" description="Disordered" evidence="7">
    <location>
        <begin position="430"/>
        <end position="506"/>
    </location>
</feature>
<evidence type="ECO:0000256" key="6">
    <source>
        <dbReference type="PROSITE-ProRule" id="PRU00125"/>
    </source>
</evidence>
<name>A0A3B3QPL4_9TELE</name>
<reference evidence="10" key="2">
    <citation type="submission" date="2025-09" db="UniProtKB">
        <authorList>
            <consortium name="Ensembl"/>
        </authorList>
    </citation>
    <scope>IDENTIFICATION</scope>
</reference>
<comment type="similarity">
    <text evidence="1">Belongs to the prickle / espinas / testin family.</text>
</comment>
<keyword evidence="11" id="KW-1185">Reference proteome</keyword>
<feature type="compositionally biased region" description="Polar residues" evidence="7">
    <location>
        <begin position="465"/>
        <end position="478"/>
    </location>
</feature>
<dbReference type="STRING" id="1676925.ENSPKIP00000007356"/>
<evidence type="ECO:0000256" key="3">
    <source>
        <dbReference type="ARBA" id="ARBA00022737"/>
    </source>
</evidence>
<dbReference type="FunFam" id="2.10.110.10:FF:000022">
    <property type="entry name" value="prickle-like protein 2 isoform X1"/>
    <property type="match status" value="1"/>
</dbReference>
<feature type="region of interest" description="Disordered" evidence="7">
    <location>
        <begin position="1"/>
        <end position="23"/>
    </location>
</feature>
<evidence type="ECO:0000256" key="2">
    <source>
        <dbReference type="ARBA" id="ARBA00022723"/>
    </source>
</evidence>
<evidence type="ECO:0000259" key="8">
    <source>
        <dbReference type="PROSITE" id="PS50023"/>
    </source>
</evidence>
<dbReference type="Pfam" id="PF06297">
    <property type="entry name" value="PET"/>
    <property type="match status" value="1"/>
</dbReference>
<feature type="region of interest" description="Disordered" evidence="7">
    <location>
        <begin position="383"/>
        <end position="418"/>
    </location>
</feature>
<dbReference type="InterPro" id="IPR033726">
    <property type="entry name" value="LIM2_prickle"/>
</dbReference>
<evidence type="ECO:0000256" key="4">
    <source>
        <dbReference type="ARBA" id="ARBA00022833"/>
    </source>
</evidence>
<dbReference type="FunFam" id="2.10.110.10:FF:000005">
    <property type="entry name" value="Testin isoform 1"/>
    <property type="match status" value="1"/>
</dbReference>
<feature type="compositionally biased region" description="Polar residues" evidence="7">
    <location>
        <begin position="623"/>
        <end position="635"/>
    </location>
</feature>
<evidence type="ECO:0000256" key="1">
    <source>
        <dbReference type="ARBA" id="ARBA00008268"/>
    </source>
</evidence>
<dbReference type="Ensembl" id="ENSPKIT00000031409.1">
    <property type="protein sequence ID" value="ENSPKIP00000007356.1"/>
    <property type="gene ID" value="ENSPKIG00000023283.1"/>
</dbReference>
<dbReference type="GO" id="GO:0032402">
    <property type="term" value="P:melanosome transport"/>
    <property type="evidence" value="ECO:0007669"/>
    <property type="project" value="Ensembl"/>
</dbReference>
<organism evidence="10 11">
    <name type="scientific">Paramormyrops kingsleyae</name>
    <dbReference type="NCBI Taxonomy" id="1676925"/>
    <lineage>
        <taxon>Eukaryota</taxon>
        <taxon>Metazoa</taxon>
        <taxon>Chordata</taxon>
        <taxon>Craniata</taxon>
        <taxon>Vertebrata</taxon>
        <taxon>Euteleostomi</taxon>
        <taxon>Actinopterygii</taxon>
        <taxon>Neopterygii</taxon>
        <taxon>Teleostei</taxon>
        <taxon>Osteoglossocephala</taxon>
        <taxon>Osteoglossomorpha</taxon>
        <taxon>Osteoglossiformes</taxon>
        <taxon>Mormyridae</taxon>
        <taxon>Paramormyrops</taxon>
    </lineage>
</organism>
<dbReference type="AlphaFoldDB" id="A0A3B3QPL4"/>
<evidence type="ECO:0000313" key="11">
    <source>
        <dbReference type="Proteomes" id="UP000261540"/>
    </source>
</evidence>
<dbReference type="GeneID" id="111834578"/>
<dbReference type="CDD" id="cd09418">
    <property type="entry name" value="LIM2_Prickle"/>
    <property type="match status" value="1"/>
</dbReference>
<reference evidence="10" key="1">
    <citation type="submission" date="2025-08" db="UniProtKB">
        <authorList>
            <consortium name="Ensembl"/>
        </authorList>
    </citation>
    <scope>IDENTIFICATION</scope>
</reference>
<dbReference type="InterPro" id="IPR033723">
    <property type="entry name" value="PET_prickle"/>
</dbReference>
<dbReference type="CDD" id="cd09827">
    <property type="entry name" value="PET_Prickle"/>
    <property type="match status" value="1"/>
</dbReference>
<dbReference type="OrthoDB" id="10069167at2759"/>
<protein>
    <submittedName>
        <fullName evidence="10">Prickle homolog 2b</fullName>
    </submittedName>
</protein>
<dbReference type="PROSITE" id="PS00478">
    <property type="entry name" value="LIM_DOMAIN_1"/>
    <property type="match status" value="1"/>
</dbReference>
<sequence length="882" mass="98754">MFTRGSRKRNSSLLLSVSDDPGRGQPCHACGEQCPGFVLHKWRKICLHCKCPREEHAVAVMPLEMEKTVTKLMYDFQRNSTSDDDSGCALEEYAWVPPGLKPEQVHQYYSSFPEEKVPYVNSAGEKHRIKQLLHQLPPHDNEVRYCNSLDDEEKRELKLFSSQRKRENLGRGNVRPFPVTMTGTVCEQCGGQINGGDIAVFASRAGHGVCWHPHCFVCSTCDELLVDLIYFYQDGKIFCGRHHAERLKPRCSACDEIIFADECTEAEGRHWHMSHFCCFECETVLGGQRYIMRESRPYCCDCFQSLYAEYCDACGEHIGIDQGQMTYDGQHWHATESCFCCARCKRSLLGRPFLPKQGQIFCSRSCSAGDELDGSDSCDSAFQSARSRESRRSTKACKSADGPEARQPTGPGRFSADIDPLSLQMDLLSVSSQTPSLSRDPPAWKSRSEQYVQEGPPEPAPSPLQLLSQCNVRTSYGATLSPGGPTNPRSPEPAGPKRPPMGALKGRSLNEDWFHAEQGDYYPAKLKSQASFNDAARSDCLDKRSVSLHGFQRDPEAGTQLGRTRTPINALGFTEQLTPLEQTPRGSMESLALSNVTGTSVDGSSRRQEHLSRFSMPDLSKDSGMNVSEKSNMGTLNSSLHFRSTESLRSLGSAQPYGNPELRPPPPPQLKYPSHRRESPGRLRQPHGFPFQEEDRLSLMGGAGVRNRRRAEELEEPRRRHHHRRRRSRRSRSDNALHLVAERRGPTLERPLLRVHEDYDRFGGGRGPFGGGGHFRQGPYRQCPRTTSDLTLQNAVGHGLGPCRWDDYEDDWCSTCSSSSESDDEGYFLGEPIPRPVHMRYLSGEELLHKYASPAIGGAGPLGGHGQLHTRKRRKSKNCIIS</sequence>
<feature type="domain" description="PET" evidence="9">
    <location>
        <begin position="74"/>
        <end position="182"/>
    </location>
</feature>
<feature type="compositionally biased region" description="Basic residues" evidence="7">
    <location>
        <begin position="719"/>
        <end position="730"/>
    </location>
</feature>
<feature type="compositionally biased region" description="Pro residues" evidence="7">
    <location>
        <begin position="488"/>
        <end position="499"/>
    </location>
</feature>
<dbReference type="FunFam" id="2.10.110.10:FF:000035">
    <property type="entry name" value="prickle-like protein 2 isoform X1"/>
    <property type="match status" value="1"/>
</dbReference>
<dbReference type="InterPro" id="IPR001781">
    <property type="entry name" value="Znf_LIM"/>
</dbReference>
<keyword evidence="2 6" id="KW-0479">Metal-binding</keyword>
<dbReference type="SMART" id="SM00132">
    <property type="entry name" value="LIM"/>
    <property type="match status" value="3"/>
</dbReference>
<evidence type="ECO:0000256" key="7">
    <source>
        <dbReference type="SAM" id="MobiDB-lite"/>
    </source>
</evidence>
<dbReference type="CDD" id="cd09415">
    <property type="entry name" value="LIM1_Prickle"/>
    <property type="match status" value="1"/>
</dbReference>
<dbReference type="InterPro" id="IPR033725">
    <property type="entry name" value="LIM1_prickle"/>
</dbReference>
<dbReference type="GeneTree" id="ENSGT00940000153629"/>
<dbReference type="Proteomes" id="UP000261540">
    <property type="component" value="Unplaced"/>
</dbReference>
<feature type="region of interest" description="Disordered" evidence="7">
    <location>
        <begin position="859"/>
        <end position="882"/>
    </location>
</feature>
<dbReference type="PANTHER" id="PTHR24211:SF18">
    <property type="entry name" value="PRICKLE-LIKE PROTEIN 2"/>
    <property type="match status" value="1"/>
</dbReference>
<evidence type="ECO:0000256" key="5">
    <source>
        <dbReference type="ARBA" id="ARBA00023038"/>
    </source>
</evidence>
<dbReference type="InterPro" id="IPR010442">
    <property type="entry name" value="PET_domain"/>
</dbReference>
<dbReference type="Pfam" id="PF00412">
    <property type="entry name" value="LIM"/>
    <property type="match status" value="3"/>
</dbReference>
<dbReference type="GO" id="GO:0060271">
    <property type="term" value="P:cilium assembly"/>
    <property type="evidence" value="ECO:0007669"/>
    <property type="project" value="Ensembl"/>
</dbReference>
<evidence type="ECO:0000313" key="10">
    <source>
        <dbReference type="Ensembl" id="ENSPKIP00000007356.1"/>
    </source>
</evidence>
<dbReference type="CDD" id="cd09420">
    <property type="entry name" value="LIM3_Prickle"/>
    <property type="match status" value="1"/>
</dbReference>
<proteinExistence type="inferred from homology"/>
<dbReference type="PANTHER" id="PTHR24211">
    <property type="entry name" value="LIM DOMAIN-CONTAINING PROTEIN"/>
    <property type="match status" value="1"/>
</dbReference>
<dbReference type="InterPro" id="IPR033727">
    <property type="entry name" value="LIM3_prickle"/>
</dbReference>
<gene>
    <name evidence="10" type="primary">PRICKLE2</name>
</gene>
<dbReference type="InterPro" id="IPR047120">
    <property type="entry name" value="Pk/Esn/Tes"/>
</dbReference>
<keyword evidence="4 6" id="KW-0862">Zinc</keyword>
<accession>A0A3B3QPL4</accession>
<dbReference type="KEGG" id="pki:111834578"/>
<feature type="domain" description="LIM zinc-binding" evidence="8">
    <location>
        <begin position="184"/>
        <end position="248"/>
    </location>
</feature>
<feature type="region of interest" description="Disordered" evidence="7">
    <location>
        <begin position="595"/>
        <end position="635"/>
    </location>
</feature>
<keyword evidence="3" id="KW-0677">Repeat</keyword>
<keyword evidence="5 6" id="KW-0440">LIM domain</keyword>
<dbReference type="GO" id="GO:0008270">
    <property type="term" value="F:zinc ion binding"/>
    <property type="evidence" value="ECO:0007669"/>
    <property type="project" value="InterPro"/>
</dbReference>
<evidence type="ECO:0000259" key="9">
    <source>
        <dbReference type="PROSITE" id="PS51303"/>
    </source>
</evidence>
<dbReference type="GO" id="GO:0070121">
    <property type="term" value="P:Kupffer's vesicle development"/>
    <property type="evidence" value="ECO:0007669"/>
    <property type="project" value="Ensembl"/>
</dbReference>
<feature type="compositionally biased region" description="Basic residues" evidence="7">
    <location>
        <begin position="1"/>
        <end position="10"/>
    </location>
</feature>
<feature type="compositionally biased region" description="Basic residues" evidence="7">
    <location>
        <begin position="868"/>
        <end position="882"/>
    </location>
</feature>
<dbReference type="SUPFAM" id="SSF57716">
    <property type="entry name" value="Glucocorticoid receptor-like (DNA-binding domain)"/>
    <property type="match status" value="2"/>
</dbReference>
<feature type="domain" description="LIM zinc-binding" evidence="8">
    <location>
        <begin position="249"/>
        <end position="309"/>
    </location>
</feature>
<feature type="region of interest" description="Disordered" evidence="7">
    <location>
        <begin position="650"/>
        <end position="737"/>
    </location>
</feature>
<dbReference type="GO" id="GO:0003407">
    <property type="term" value="P:neural retina development"/>
    <property type="evidence" value="ECO:0007669"/>
    <property type="project" value="Ensembl"/>
</dbReference>